<dbReference type="Gene3D" id="1.10.1740.10">
    <property type="match status" value="1"/>
</dbReference>
<dbReference type="InterPro" id="IPR014284">
    <property type="entry name" value="RNA_pol_sigma-70_dom"/>
</dbReference>
<reference evidence="8 9" key="1">
    <citation type="submission" date="2024-04" db="EMBL/GenBank/DDBJ databases">
        <title>Draft genome sequence of Pseudoxanthomonas putridarboris WD12.</title>
        <authorList>
            <person name="Oh J."/>
        </authorList>
    </citation>
    <scope>NUCLEOTIDE SEQUENCE [LARGE SCALE GENOMIC DNA]</scope>
    <source>
        <strain evidence="8 9">WD12</strain>
    </source>
</reference>
<dbReference type="Pfam" id="PF08281">
    <property type="entry name" value="Sigma70_r4_2"/>
    <property type="match status" value="1"/>
</dbReference>
<feature type="domain" description="RNA polymerase sigma-70 region 2" evidence="6">
    <location>
        <begin position="38"/>
        <end position="105"/>
    </location>
</feature>
<accession>A0ABU9J555</accession>
<keyword evidence="9" id="KW-1185">Reference proteome</keyword>
<evidence type="ECO:0000256" key="5">
    <source>
        <dbReference type="ARBA" id="ARBA00023163"/>
    </source>
</evidence>
<dbReference type="EMBL" id="JBBWWT010000008">
    <property type="protein sequence ID" value="MEL1265727.1"/>
    <property type="molecule type" value="Genomic_DNA"/>
</dbReference>
<feature type="domain" description="RNA polymerase sigma factor 70 region 4 type 2" evidence="7">
    <location>
        <begin position="134"/>
        <end position="186"/>
    </location>
</feature>
<keyword evidence="2" id="KW-0805">Transcription regulation</keyword>
<dbReference type="InterPro" id="IPR036388">
    <property type="entry name" value="WH-like_DNA-bd_sf"/>
</dbReference>
<evidence type="ECO:0000313" key="9">
    <source>
        <dbReference type="Proteomes" id="UP001459204"/>
    </source>
</evidence>
<keyword evidence="3" id="KW-0731">Sigma factor</keyword>
<dbReference type="InterPro" id="IPR013324">
    <property type="entry name" value="RNA_pol_sigma_r3/r4-like"/>
</dbReference>
<protein>
    <submittedName>
        <fullName evidence="8">Sigma-70 family RNA polymerase sigma factor</fullName>
    </submittedName>
</protein>
<dbReference type="InterPro" id="IPR013249">
    <property type="entry name" value="RNA_pol_sigma70_r4_t2"/>
</dbReference>
<gene>
    <name evidence="8" type="ORF">AAD027_15335</name>
</gene>
<evidence type="ECO:0000256" key="1">
    <source>
        <dbReference type="ARBA" id="ARBA00010641"/>
    </source>
</evidence>
<keyword evidence="4" id="KW-0238">DNA-binding</keyword>
<dbReference type="RefSeq" id="WP_341726901.1">
    <property type="nucleotide sequence ID" value="NZ_JBBWWT010000008.1"/>
</dbReference>
<evidence type="ECO:0000256" key="4">
    <source>
        <dbReference type="ARBA" id="ARBA00023125"/>
    </source>
</evidence>
<keyword evidence="5" id="KW-0804">Transcription</keyword>
<evidence type="ECO:0000313" key="8">
    <source>
        <dbReference type="EMBL" id="MEL1265727.1"/>
    </source>
</evidence>
<organism evidence="8 9">
    <name type="scientific">Pseudoxanthomonas putridarboris</name>
    <dbReference type="NCBI Taxonomy" id="752605"/>
    <lineage>
        <taxon>Bacteria</taxon>
        <taxon>Pseudomonadati</taxon>
        <taxon>Pseudomonadota</taxon>
        <taxon>Gammaproteobacteria</taxon>
        <taxon>Lysobacterales</taxon>
        <taxon>Lysobacteraceae</taxon>
        <taxon>Pseudoxanthomonas</taxon>
    </lineage>
</organism>
<comment type="caution">
    <text evidence="8">The sequence shown here is derived from an EMBL/GenBank/DDBJ whole genome shotgun (WGS) entry which is preliminary data.</text>
</comment>
<dbReference type="Proteomes" id="UP001459204">
    <property type="component" value="Unassembled WGS sequence"/>
</dbReference>
<evidence type="ECO:0000256" key="2">
    <source>
        <dbReference type="ARBA" id="ARBA00023015"/>
    </source>
</evidence>
<dbReference type="InterPro" id="IPR039425">
    <property type="entry name" value="RNA_pol_sigma-70-like"/>
</dbReference>
<comment type="similarity">
    <text evidence="1">Belongs to the sigma-70 factor family. ECF subfamily.</text>
</comment>
<dbReference type="InterPro" id="IPR007627">
    <property type="entry name" value="RNA_pol_sigma70_r2"/>
</dbReference>
<dbReference type="PANTHER" id="PTHR43133">
    <property type="entry name" value="RNA POLYMERASE ECF-TYPE SIGMA FACTO"/>
    <property type="match status" value="1"/>
</dbReference>
<evidence type="ECO:0000259" key="7">
    <source>
        <dbReference type="Pfam" id="PF08281"/>
    </source>
</evidence>
<evidence type="ECO:0000256" key="3">
    <source>
        <dbReference type="ARBA" id="ARBA00023082"/>
    </source>
</evidence>
<dbReference type="NCBIfam" id="TIGR02937">
    <property type="entry name" value="sigma70-ECF"/>
    <property type="match status" value="1"/>
</dbReference>
<dbReference type="SUPFAM" id="SSF88946">
    <property type="entry name" value="Sigma2 domain of RNA polymerase sigma factors"/>
    <property type="match status" value="1"/>
</dbReference>
<evidence type="ECO:0000259" key="6">
    <source>
        <dbReference type="Pfam" id="PF04542"/>
    </source>
</evidence>
<sequence length="196" mass="22214">MRSGREGGVESQERLWAEAMRAERAGDGIAYARFLEEFAAFLRRIVRYRLGHLGLDAGEAEDVVQEVLIAVHTRRGQWDASRPLLPWLNAIARYKVIDAARRLRKELRWRMHLGEDEWSSLLGVESGSRDITAEDVDRLVSDLPSGQQSVVRAIGLEGASPREAADRLGMNEGAVRVAFHRGLKRLMKATQKWRQQ</sequence>
<dbReference type="Gene3D" id="1.10.10.10">
    <property type="entry name" value="Winged helix-like DNA-binding domain superfamily/Winged helix DNA-binding domain"/>
    <property type="match status" value="1"/>
</dbReference>
<dbReference type="SUPFAM" id="SSF88659">
    <property type="entry name" value="Sigma3 and sigma4 domains of RNA polymerase sigma factors"/>
    <property type="match status" value="1"/>
</dbReference>
<dbReference type="Pfam" id="PF04542">
    <property type="entry name" value="Sigma70_r2"/>
    <property type="match status" value="1"/>
</dbReference>
<dbReference type="InterPro" id="IPR013325">
    <property type="entry name" value="RNA_pol_sigma_r2"/>
</dbReference>
<proteinExistence type="inferred from homology"/>
<dbReference type="PANTHER" id="PTHR43133:SF58">
    <property type="entry name" value="ECF RNA POLYMERASE SIGMA FACTOR SIGD"/>
    <property type="match status" value="1"/>
</dbReference>
<name>A0ABU9J555_9GAMM</name>